<evidence type="ECO:0000313" key="9">
    <source>
        <dbReference type="Proteomes" id="UP000187185"/>
    </source>
</evidence>
<dbReference type="SUPFAM" id="SSF51905">
    <property type="entry name" value="FAD/NAD(P)-binding domain"/>
    <property type="match status" value="1"/>
</dbReference>
<feature type="domain" description="Pyridine nucleotide-disulphide oxidoreductase dimerisation" evidence="6">
    <location>
        <begin position="359"/>
        <end position="465"/>
    </location>
</feature>
<evidence type="ECO:0000259" key="6">
    <source>
        <dbReference type="Pfam" id="PF02852"/>
    </source>
</evidence>
<dbReference type="PRINTS" id="PR00411">
    <property type="entry name" value="PNDRDTASEI"/>
</dbReference>
<sequence>MDAAEYDLIVIGAGPVGENVADRAVQGGLSVAIVESELVGGECSYWACMPSKTLLRAGAALAAAVDAPGALPAASGPRRVDVAAVLRRRDEIVHEWNDAGQVQWLQDAGIELVRGHGRLTGEREVTVARDGADAARLRARYAVAVCTGSAALLPDIPGLADARPWTSREATAVQQMPESLVILGGGVVACEMATAYASFGVAVTVLARSALLHGVEPFAGEFVTDSLRAAGVDVRTDAQVTAVVREDDGRVRVDLSEGESVTASEILVATGRVPRTGDLGLEAVGLEPGAWLDVDDTLRVRGSAWLYGVGDVTHRALLTHQGKYQARAAGDVIAVRAHGGEVDDAPWGAHVATADHDAVPQVVFTAPEVAAVGLTAAQAEERGIRVRALDVDLAQIAGASTRAAHYRGQARAVVDEDRGVLVGATFVGEDAGEMLHAATIAVVGEVPLHRLWHAVPAYPTLSEVWLRWLEAYGRESAVST</sequence>
<keyword evidence="3 4" id="KW-0274">FAD</keyword>
<comment type="similarity">
    <text evidence="1">Belongs to the class-I pyridine nucleotide-disulfide oxidoreductase family.</text>
</comment>
<feature type="binding site" evidence="4">
    <location>
        <position position="117"/>
    </location>
    <ligand>
        <name>FAD</name>
        <dbReference type="ChEBI" id="CHEBI:57692"/>
    </ligand>
</feature>
<protein>
    <submittedName>
        <fullName evidence="8">Pyridine nucleotide-disulfide oxidoreductase</fullName>
    </submittedName>
</protein>
<dbReference type="PANTHER" id="PTHR43014:SF2">
    <property type="entry name" value="MERCURIC REDUCTASE"/>
    <property type="match status" value="1"/>
</dbReference>
<dbReference type="RefSeq" id="WP_076689802.1">
    <property type="nucleotide sequence ID" value="NZ_CP018762.1"/>
</dbReference>
<dbReference type="GO" id="GO:0050660">
    <property type="term" value="F:flavin adenine dinucleotide binding"/>
    <property type="evidence" value="ECO:0007669"/>
    <property type="project" value="TreeGrafter"/>
</dbReference>
<dbReference type="PRINTS" id="PR00368">
    <property type="entry name" value="FADPNR"/>
</dbReference>
<dbReference type="OrthoDB" id="9800167at2"/>
<evidence type="ECO:0000313" key="8">
    <source>
        <dbReference type="EMBL" id="APZ33671.1"/>
    </source>
</evidence>
<evidence type="ECO:0000256" key="3">
    <source>
        <dbReference type="ARBA" id="ARBA00022827"/>
    </source>
</evidence>
<dbReference type="Gene3D" id="3.50.50.60">
    <property type="entry name" value="FAD/NAD(P)-binding domain"/>
    <property type="match status" value="2"/>
</dbReference>
<dbReference type="GO" id="GO:0003955">
    <property type="term" value="F:NAD(P)H dehydrogenase (quinone) activity"/>
    <property type="evidence" value="ECO:0007669"/>
    <property type="project" value="TreeGrafter"/>
</dbReference>
<feature type="binding site" evidence="4">
    <location>
        <position position="271"/>
    </location>
    <ligand>
        <name>NAD(+)</name>
        <dbReference type="ChEBI" id="CHEBI:57540"/>
    </ligand>
</feature>
<evidence type="ECO:0000256" key="1">
    <source>
        <dbReference type="ARBA" id="ARBA00007532"/>
    </source>
</evidence>
<dbReference type="Pfam" id="PF02852">
    <property type="entry name" value="Pyr_redox_dim"/>
    <property type="match status" value="1"/>
</dbReference>
<dbReference type="PIRSF" id="PIRSF000350">
    <property type="entry name" value="Mercury_reductase_MerA"/>
    <property type="match status" value="1"/>
</dbReference>
<reference evidence="8 9" key="1">
    <citation type="submission" date="2016-12" db="EMBL/GenBank/DDBJ databases">
        <title>Complete genome sequence of Microbacterium aurum KACC 15219.</title>
        <authorList>
            <person name="Jung Y."/>
            <person name="Shin J.-H."/>
            <person name="Lee Y.-J."/>
            <person name="Yi H."/>
            <person name="Bahn Y.-S."/>
            <person name="Kim J.F."/>
            <person name="Lee D.-W."/>
        </authorList>
    </citation>
    <scope>NUCLEOTIDE SEQUENCE [LARGE SCALE GENOMIC DNA]</scope>
    <source>
        <strain evidence="8 9">KACC 15219</strain>
    </source>
</reference>
<dbReference type="AlphaFoldDB" id="A0A1P8U6C3"/>
<keyword evidence="4" id="KW-0520">NAD</keyword>
<evidence type="ECO:0000256" key="2">
    <source>
        <dbReference type="ARBA" id="ARBA00022630"/>
    </source>
</evidence>
<comment type="cofactor">
    <cofactor evidence="4">
        <name>FAD</name>
        <dbReference type="ChEBI" id="CHEBI:57692"/>
    </cofactor>
    <text evidence="4">Binds 1 FAD per subunit.</text>
</comment>
<evidence type="ECO:0000256" key="5">
    <source>
        <dbReference type="PIRSR" id="PIRSR000350-4"/>
    </source>
</evidence>
<dbReference type="InterPro" id="IPR036188">
    <property type="entry name" value="FAD/NAD-bd_sf"/>
</dbReference>
<dbReference type="KEGG" id="maur:BOH66_04860"/>
<keyword evidence="4" id="KW-0547">Nucleotide-binding</keyword>
<gene>
    <name evidence="8" type="ORF">BOH66_04860</name>
</gene>
<dbReference type="InterPro" id="IPR023753">
    <property type="entry name" value="FAD/NAD-binding_dom"/>
</dbReference>
<feature type="binding site" evidence="4">
    <location>
        <position position="311"/>
    </location>
    <ligand>
        <name>FAD</name>
        <dbReference type="ChEBI" id="CHEBI:57692"/>
    </ligand>
</feature>
<evidence type="ECO:0000256" key="4">
    <source>
        <dbReference type="PIRSR" id="PIRSR000350-3"/>
    </source>
</evidence>
<dbReference type="STRING" id="36805.BOH66_04860"/>
<dbReference type="Pfam" id="PF07992">
    <property type="entry name" value="Pyr_redox_2"/>
    <property type="match status" value="1"/>
</dbReference>
<feature type="binding site" evidence="4">
    <location>
        <begin position="184"/>
        <end position="191"/>
    </location>
    <ligand>
        <name>NAD(+)</name>
        <dbReference type="ChEBI" id="CHEBI:57540"/>
    </ligand>
</feature>
<dbReference type="Gene3D" id="3.30.390.30">
    <property type="match status" value="1"/>
</dbReference>
<dbReference type="InterPro" id="IPR004099">
    <property type="entry name" value="Pyr_nucl-diS_OxRdtase_dimer"/>
</dbReference>
<dbReference type="EMBL" id="CP018762">
    <property type="protein sequence ID" value="APZ33671.1"/>
    <property type="molecule type" value="Genomic_DNA"/>
</dbReference>
<keyword evidence="9" id="KW-1185">Reference proteome</keyword>
<dbReference type="InterPro" id="IPR001100">
    <property type="entry name" value="Pyr_nuc-diS_OxRdtase"/>
</dbReference>
<keyword evidence="2" id="KW-0285">Flavoprotein</keyword>
<name>A0A1P8U6C3_9MICO</name>
<dbReference type="PANTHER" id="PTHR43014">
    <property type="entry name" value="MERCURIC REDUCTASE"/>
    <property type="match status" value="1"/>
</dbReference>
<feature type="domain" description="FAD/NAD(P)-binding" evidence="7">
    <location>
        <begin position="6"/>
        <end position="321"/>
    </location>
</feature>
<organism evidence="8 9">
    <name type="scientific">Microbacterium aurum</name>
    <dbReference type="NCBI Taxonomy" id="36805"/>
    <lineage>
        <taxon>Bacteria</taxon>
        <taxon>Bacillati</taxon>
        <taxon>Actinomycetota</taxon>
        <taxon>Actinomycetes</taxon>
        <taxon>Micrococcales</taxon>
        <taxon>Microbacteriaceae</taxon>
        <taxon>Microbacterium</taxon>
    </lineage>
</organism>
<feature type="disulfide bond" description="Redox-active" evidence="5">
    <location>
        <begin position="43"/>
        <end position="48"/>
    </location>
</feature>
<accession>A0A1P8U6C3</accession>
<dbReference type="Proteomes" id="UP000187185">
    <property type="component" value="Chromosome"/>
</dbReference>
<proteinExistence type="inferred from homology"/>
<feature type="binding site" evidence="4">
    <location>
        <position position="52"/>
    </location>
    <ligand>
        <name>FAD</name>
        <dbReference type="ChEBI" id="CHEBI:57692"/>
    </ligand>
</feature>
<dbReference type="InterPro" id="IPR016156">
    <property type="entry name" value="FAD/NAD-linked_Rdtase_dimer_sf"/>
</dbReference>
<evidence type="ECO:0000259" key="7">
    <source>
        <dbReference type="Pfam" id="PF07992"/>
    </source>
</evidence>
<dbReference type="SUPFAM" id="SSF55424">
    <property type="entry name" value="FAD/NAD-linked reductases, dimerisation (C-terminal) domain"/>
    <property type="match status" value="1"/>
</dbReference>
<feature type="binding site" evidence="4">
    <location>
        <begin position="147"/>
        <end position="149"/>
    </location>
    <ligand>
        <name>FAD</name>
        <dbReference type="ChEBI" id="CHEBI:57692"/>
    </ligand>
</feature>